<protein>
    <submittedName>
        <fullName evidence="2">Uncharacterized protein</fullName>
    </submittedName>
</protein>
<sequence>MSGKESKPPSSPSKGKAPATSVPDSSSGLASRIGASAGGLLGDLLAPTSTTQTLASAAAAQDKASRGESSTAGVFGAAPAGQSTWSDRASASNSIQQTGFREAVPYSSAHEGERLAEHMAEVEQPNLGSVNLLENEGFSRPYQSFQNSHLNESLDGHIRNHRETRLNSKEEHDFHEAAQKAGFPSTRPEETTTATELEAATWIAQFHDAAAGERTYYKDVMRHARGGSAVSERGAYLHDGADVVRLLDSGGPFDYSEEEDTATSSSVAPQRQAPSAAEPEVTADDLFGSDVAHGSVPRDNPANLRPDFAALDPRADPVTGEVTGQPESMRDVLDGMQRLDEWNEVLDSYTDDVWGPEELAKAKEARAQLEEARKEETQAVSENGAPEKPALRRLRELMGQLELQRPAAGLNGGEPS</sequence>
<comment type="caution">
    <text evidence="2">The sequence shown here is derived from an EMBL/GenBank/DDBJ whole genome shotgun (WGS) entry which is preliminary data.</text>
</comment>
<feature type="compositionally biased region" description="Polar residues" evidence="1">
    <location>
        <begin position="81"/>
        <end position="97"/>
    </location>
</feature>
<feature type="region of interest" description="Disordered" evidence="1">
    <location>
        <begin position="52"/>
        <end position="97"/>
    </location>
</feature>
<organism evidence="2 3">
    <name type="scientific">Carpinus fangiana</name>
    <dbReference type="NCBI Taxonomy" id="176857"/>
    <lineage>
        <taxon>Eukaryota</taxon>
        <taxon>Viridiplantae</taxon>
        <taxon>Streptophyta</taxon>
        <taxon>Embryophyta</taxon>
        <taxon>Tracheophyta</taxon>
        <taxon>Spermatophyta</taxon>
        <taxon>Magnoliopsida</taxon>
        <taxon>eudicotyledons</taxon>
        <taxon>Gunneridae</taxon>
        <taxon>Pentapetalae</taxon>
        <taxon>rosids</taxon>
        <taxon>fabids</taxon>
        <taxon>Fagales</taxon>
        <taxon>Betulaceae</taxon>
        <taxon>Carpinus</taxon>
    </lineage>
</organism>
<gene>
    <name evidence="2" type="ORF">FH972_024210</name>
</gene>
<evidence type="ECO:0000256" key="1">
    <source>
        <dbReference type="SAM" id="MobiDB-lite"/>
    </source>
</evidence>
<name>A0A5N6KXE0_9ROSI</name>
<reference evidence="2 3" key="1">
    <citation type="submission" date="2019-06" db="EMBL/GenBank/DDBJ databases">
        <title>A chromosomal-level reference genome of Carpinus fangiana (Coryloideae, Betulaceae).</title>
        <authorList>
            <person name="Yang X."/>
            <person name="Wang Z."/>
            <person name="Zhang L."/>
            <person name="Hao G."/>
            <person name="Liu J."/>
            <person name="Yang Y."/>
        </authorList>
    </citation>
    <scope>NUCLEOTIDE SEQUENCE [LARGE SCALE GENOMIC DNA]</scope>
    <source>
        <strain evidence="2">Cfa_2016G</strain>
        <tissue evidence="2">Leaf</tissue>
    </source>
</reference>
<proteinExistence type="predicted"/>
<accession>A0A5N6KXE0</accession>
<dbReference type="AlphaFoldDB" id="A0A5N6KXE0"/>
<dbReference type="Proteomes" id="UP000327013">
    <property type="component" value="Unassembled WGS sequence"/>
</dbReference>
<feature type="compositionally biased region" description="Polar residues" evidence="1">
    <location>
        <begin position="262"/>
        <end position="273"/>
    </location>
</feature>
<evidence type="ECO:0000313" key="2">
    <source>
        <dbReference type="EMBL" id="KAB8356633.1"/>
    </source>
</evidence>
<feature type="region of interest" description="Disordered" evidence="1">
    <location>
        <begin position="249"/>
        <end position="327"/>
    </location>
</feature>
<dbReference type="EMBL" id="VIBQ01000016">
    <property type="protein sequence ID" value="KAB8356633.1"/>
    <property type="molecule type" value="Genomic_DNA"/>
</dbReference>
<feature type="region of interest" description="Disordered" evidence="1">
    <location>
        <begin position="372"/>
        <end position="416"/>
    </location>
</feature>
<dbReference type="OrthoDB" id="5337545at2759"/>
<keyword evidence="3" id="KW-1185">Reference proteome</keyword>
<feature type="compositionally biased region" description="Low complexity" evidence="1">
    <location>
        <begin position="52"/>
        <end position="61"/>
    </location>
</feature>
<feature type="region of interest" description="Disordered" evidence="1">
    <location>
        <begin position="1"/>
        <end position="33"/>
    </location>
</feature>
<evidence type="ECO:0000313" key="3">
    <source>
        <dbReference type="Proteomes" id="UP000327013"/>
    </source>
</evidence>